<dbReference type="Proteomes" id="UP000284543">
    <property type="component" value="Unassembled WGS sequence"/>
</dbReference>
<dbReference type="PIRSF" id="PIRSF006470">
    <property type="entry name" value="DctB"/>
    <property type="match status" value="1"/>
</dbReference>
<keyword evidence="1 2" id="KW-0732">Signal</keyword>
<dbReference type="InterPro" id="IPR004682">
    <property type="entry name" value="TRAP_DctP"/>
</dbReference>
<gene>
    <name evidence="3" type="ORF">DWW02_23080</name>
</gene>
<dbReference type="InterPro" id="IPR038404">
    <property type="entry name" value="TRAP_DctP_sf"/>
</dbReference>
<proteinExistence type="predicted"/>
<evidence type="ECO:0000313" key="4">
    <source>
        <dbReference type="Proteomes" id="UP000284543"/>
    </source>
</evidence>
<reference evidence="3 4" key="1">
    <citation type="submission" date="2018-08" db="EMBL/GenBank/DDBJ databases">
        <title>A genome reference for cultivated species of the human gut microbiota.</title>
        <authorList>
            <person name="Zou Y."/>
            <person name="Xue W."/>
            <person name="Luo G."/>
        </authorList>
    </citation>
    <scope>NUCLEOTIDE SEQUENCE [LARGE SCALE GENOMIC DNA]</scope>
    <source>
        <strain evidence="3 4">AF14-18</strain>
    </source>
</reference>
<organism evidence="3 4">
    <name type="scientific">Enterocloster bolteae</name>
    <dbReference type="NCBI Taxonomy" id="208479"/>
    <lineage>
        <taxon>Bacteria</taxon>
        <taxon>Bacillati</taxon>
        <taxon>Bacillota</taxon>
        <taxon>Clostridia</taxon>
        <taxon>Lachnospirales</taxon>
        <taxon>Lachnospiraceae</taxon>
        <taxon>Enterocloster</taxon>
    </lineage>
</organism>
<sequence>MKKRVLLAGVLTAAMMAVTACNGMPGMGNAQPAATQAKEGDSSETAAGDDKVYELKISTSQTEQALITRNYQKLADVLNEKSGGRLKVSVFPSGQLGSDEDVLEQAIQGANVAVNTDASRMGQYVKDFSILMMGYFADNYEECYKITQTDTFKGWTDSLSKDHGIKILSFTFYDGPRHFMTNKPINTPEDLKGMRIRTIGQEVCTETIQAMGATPISMSWGEVYNGIQSKALEGCEAQNTSTYPSRLYEVCKYQSKTGHFQLMQGLICGQSWFESLPEDLQTLLVETSIEVGQETAADVMTEADEAEKAMVEAGMTIVEPDLAPFKAAVDPVYEKLGYAELRDKLYKEIGKTN</sequence>
<comment type="caution">
    <text evidence="3">The sequence shown here is derived from an EMBL/GenBank/DDBJ whole genome shotgun (WGS) entry which is preliminary data.</text>
</comment>
<dbReference type="InterPro" id="IPR018389">
    <property type="entry name" value="DctP_fam"/>
</dbReference>
<dbReference type="Pfam" id="PF03480">
    <property type="entry name" value="DctP"/>
    <property type="match status" value="1"/>
</dbReference>
<dbReference type="AlphaFoldDB" id="A0A412YZ26"/>
<dbReference type="GO" id="GO:0055085">
    <property type="term" value="P:transmembrane transport"/>
    <property type="evidence" value="ECO:0007669"/>
    <property type="project" value="InterPro"/>
</dbReference>
<evidence type="ECO:0000313" key="3">
    <source>
        <dbReference type="EMBL" id="RGV72885.1"/>
    </source>
</evidence>
<feature type="chain" id="PRO_5044397642" evidence="2">
    <location>
        <begin position="21"/>
        <end position="353"/>
    </location>
</feature>
<dbReference type="GO" id="GO:0030288">
    <property type="term" value="C:outer membrane-bounded periplasmic space"/>
    <property type="evidence" value="ECO:0007669"/>
    <property type="project" value="InterPro"/>
</dbReference>
<evidence type="ECO:0000256" key="1">
    <source>
        <dbReference type="ARBA" id="ARBA00022729"/>
    </source>
</evidence>
<dbReference type="NCBIfam" id="NF037995">
    <property type="entry name" value="TRAP_S1"/>
    <property type="match status" value="1"/>
</dbReference>
<dbReference type="EMBL" id="QRZM01000012">
    <property type="protein sequence ID" value="RGV72885.1"/>
    <property type="molecule type" value="Genomic_DNA"/>
</dbReference>
<dbReference type="CDD" id="cd13669">
    <property type="entry name" value="PBP2_TRAP_TM0322_like"/>
    <property type="match status" value="1"/>
</dbReference>
<accession>A0A412YZ26</accession>
<evidence type="ECO:0000256" key="2">
    <source>
        <dbReference type="SAM" id="SignalP"/>
    </source>
</evidence>
<name>A0A412YZ26_9FIRM</name>
<dbReference type="PROSITE" id="PS51257">
    <property type="entry name" value="PROKAR_LIPOPROTEIN"/>
    <property type="match status" value="1"/>
</dbReference>
<dbReference type="RefSeq" id="WP_002571933.1">
    <property type="nucleotide sequence ID" value="NZ_CATYQV010000013.1"/>
</dbReference>
<dbReference type="PANTHER" id="PTHR33376">
    <property type="match status" value="1"/>
</dbReference>
<dbReference type="Gene3D" id="3.40.190.170">
    <property type="entry name" value="Bacterial extracellular solute-binding protein, family 7"/>
    <property type="match status" value="1"/>
</dbReference>
<dbReference type="PANTHER" id="PTHR33376:SF3">
    <property type="entry name" value="C4-DICARBOXYLATE-BINDING PROTEIN"/>
    <property type="match status" value="1"/>
</dbReference>
<feature type="signal peptide" evidence="2">
    <location>
        <begin position="1"/>
        <end position="20"/>
    </location>
</feature>
<protein>
    <submittedName>
        <fullName evidence="3">TRAP transporter substrate-binding protein</fullName>
    </submittedName>
</protein>